<evidence type="ECO:0000313" key="3">
    <source>
        <dbReference type="Proteomes" id="UP000629468"/>
    </source>
</evidence>
<reference evidence="2 3" key="1">
    <citation type="journal article" name="Sci. Rep.">
        <title>Telomere-to-telomere assembled and centromere annotated genomes of the two main subspecies of the button mushroom Agaricus bisporus reveal especially polymorphic chromosome ends.</title>
        <authorList>
            <person name="Sonnenberg A.S.M."/>
            <person name="Sedaghat-Telgerd N."/>
            <person name="Lavrijssen B."/>
            <person name="Ohm R.A."/>
            <person name="Hendrickx P.M."/>
            <person name="Scholtmeijer K."/>
            <person name="Baars J.J.P."/>
            <person name="van Peer A."/>
        </authorList>
    </citation>
    <scope>NUCLEOTIDE SEQUENCE [LARGE SCALE GENOMIC DNA]</scope>
    <source>
        <strain evidence="2 3">H119_p4</strain>
    </source>
</reference>
<sequence>MAVPCEPHGAIVALAARSPSHALSRHHFPSPLSSNVNRAINPSPSLGNIPTHLFPITQPLSAVINSHQCPSAPSIPPHHSASLPTHFPAITQPLSAVINSHQLPLRAINPSPSLGSIPTHFPPITQPLSVVINSHQCPSAPSIPPHHSASLPTSFPAITRPLSTANSCPSAPSIPSHHSAIFPHGFPPSLGPSPLPHCNQSSHHSGGIDQPNLHQPPIPSFASHTARNPLQPIIPPNQRSAQPVDKLSRHTAQIIRQQRQAEFLQDLAEFQTIQQKTIADLSAKYHRKPGYMKKVLTGHTHYKTKRATNLHNAKIAYKRPGDPSYTKRQAVRDDATLQNLSKERSDELIRLLEAERSVKKTGARVSNRAAAHDYRVTIGRIGEELANLESRTGATGFAFFSRTHINDSMQPEWVSASDALEFLPESMQTSAGEMGRKLELWACNKDNSEFRFVRQ</sequence>
<evidence type="ECO:0000313" key="2">
    <source>
        <dbReference type="EMBL" id="KAF7785029.1"/>
    </source>
</evidence>
<feature type="region of interest" description="Disordered" evidence="1">
    <location>
        <begin position="185"/>
        <end position="248"/>
    </location>
</feature>
<dbReference type="Proteomes" id="UP000629468">
    <property type="component" value="Unassembled WGS sequence"/>
</dbReference>
<organism evidence="2 3">
    <name type="scientific">Agaricus bisporus var. burnettii</name>
    <dbReference type="NCBI Taxonomy" id="192524"/>
    <lineage>
        <taxon>Eukaryota</taxon>
        <taxon>Fungi</taxon>
        <taxon>Dikarya</taxon>
        <taxon>Basidiomycota</taxon>
        <taxon>Agaricomycotina</taxon>
        <taxon>Agaricomycetes</taxon>
        <taxon>Agaricomycetidae</taxon>
        <taxon>Agaricales</taxon>
        <taxon>Agaricineae</taxon>
        <taxon>Agaricaceae</taxon>
        <taxon>Agaricus</taxon>
    </lineage>
</organism>
<evidence type="ECO:0000256" key="1">
    <source>
        <dbReference type="SAM" id="MobiDB-lite"/>
    </source>
</evidence>
<name>A0A8H7FC55_AGABI</name>
<dbReference type="EMBL" id="JABXXO010000001">
    <property type="protein sequence ID" value="KAF7785029.1"/>
    <property type="molecule type" value="Genomic_DNA"/>
</dbReference>
<gene>
    <name evidence="2" type="ORF">Agabi119p4_1194</name>
</gene>
<dbReference type="AlphaFoldDB" id="A0A8H7FC55"/>
<proteinExistence type="predicted"/>
<feature type="compositionally biased region" description="Pro residues" evidence="1">
    <location>
        <begin position="185"/>
        <end position="195"/>
    </location>
</feature>
<protein>
    <submittedName>
        <fullName evidence="2">Uncharacterized protein</fullName>
    </submittedName>
</protein>
<comment type="caution">
    <text evidence="2">The sequence shown here is derived from an EMBL/GenBank/DDBJ whole genome shotgun (WGS) entry which is preliminary data.</text>
</comment>
<accession>A0A8H7FC55</accession>